<dbReference type="Proteomes" id="UP000789702">
    <property type="component" value="Unassembled WGS sequence"/>
</dbReference>
<proteinExistence type="predicted"/>
<gene>
    <name evidence="1" type="ORF">DHETER_LOCUS5409</name>
</gene>
<keyword evidence="2" id="KW-1185">Reference proteome</keyword>
<name>A0ACA9LWH9_9GLOM</name>
<protein>
    <submittedName>
        <fullName evidence="1">16473_t:CDS:1</fullName>
    </submittedName>
</protein>
<sequence>NHDKDDANDLFDETKYENKELEEIESFLSDCVPSDEESAEETNKIAIEEISTRKKVSVDEKPIIEEQLNKIVKDRNIRENLKKSVKELFKNNKILFTNKLEKLGRTNLIKHVIKTQEAKSIKQLLYDWP</sequence>
<organism evidence="1 2">
    <name type="scientific">Dentiscutata heterogama</name>
    <dbReference type="NCBI Taxonomy" id="1316150"/>
    <lineage>
        <taxon>Eukaryota</taxon>
        <taxon>Fungi</taxon>
        <taxon>Fungi incertae sedis</taxon>
        <taxon>Mucoromycota</taxon>
        <taxon>Glomeromycotina</taxon>
        <taxon>Glomeromycetes</taxon>
        <taxon>Diversisporales</taxon>
        <taxon>Gigasporaceae</taxon>
        <taxon>Dentiscutata</taxon>
    </lineage>
</organism>
<feature type="non-terminal residue" evidence="1">
    <location>
        <position position="1"/>
    </location>
</feature>
<comment type="caution">
    <text evidence="1">The sequence shown here is derived from an EMBL/GenBank/DDBJ whole genome shotgun (WGS) entry which is preliminary data.</text>
</comment>
<dbReference type="EMBL" id="CAJVPU010006002">
    <property type="protein sequence ID" value="CAG8555305.1"/>
    <property type="molecule type" value="Genomic_DNA"/>
</dbReference>
<evidence type="ECO:0000313" key="1">
    <source>
        <dbReference type="EMBL" id="CAG8555305.1"/>
    </source>
</evidence>
<evidence type="ECO:0000313" key="2">
    <source>
        <dbReference type="Proteomes" id="UP000789702"/>
    </source>
</evidence>
<reference evidence="1" key="1">
    <citation type="submission" date="2021-06" db="EMBL/GenBank/DDBJ databases">
        <authorList>
            <person name="Kallberg Y."/>
            <person name="Tangrot J."/>
            <person name="Rosling A."/>
        </authorList>
    </citation>
    <scope>NUCLEOTIDE SEQUENCE</scope>
    <source>
        <strain evidence="1">IL203A</strain>
    </source>
</reference>
<accession>A0ACA9LWH9</accession>